<dbReference type="Proteomes" id="UP000094329">
    <property type="component" value="Unassembled WGS sequence"/>
</dbReference>
<dbReference type="PANTHER" id="PTHR30486">
    <property type="entry name" value="TWITCHING MOTILITY PROTEIN PILT"/>
    <property type="match status" value="1"/>
</dbReference>
<dbReference type="Gene3D" id="3.40.50.300">
    <property type="entry name" value="P-loop containing nucleotide triphosphate hydrolases"/>
    <property type="match status" value="1"/>
</dbReference>
<comment type="caution">
    <text evidence="3">The sequence shown here is derived from an EMBL/GenBank/DDBJ whole genome shotgun (WGS) entry which is preliminary data.</text>
</comment>
<sequence>MNNYQITPEASYFTPQSFDEALVYLHLENASDITIQSGSQIVAEINGSLHRVTKRSVTHQEVIDLINHIYGANGSAQVQSGIDIDTSYHLTINNNSYRFRVNITGCQYKGYYATQITLRVISSIPPSIESMSLPSDLYHSLKVPQGIVIVSGATGSGKSTLLASIVADFLKDEKSHLKIVSYEAPIEYIYDDIVMPSSMISQSEIPKHLPSFHQGVRNALRRKPGLIMVGEARDKETLEAVIEAALTGHPVYTTLHSNDVVDTFRRAVNLFPASERSAKLFDLIETVKVLIWQTLVPTKDGKGRIALREYLILTDEIKEKLYRSSTDNFSLILRELLNEYGRTLLSDIHFYLENSTIDEESVKKYKYKFDYESSQVRKQ</sequence>
<dbReference type="InterPro" id="IPR027417">
    <property type="entry name" value="P-loop_NTPase"/>
</dbReference>
<dbReference type="SUPFAM" id="SSF52540">
    <property type="entry name" value="P-loop containing nucleoside triphosphate hydrolases"/>
    <property type="match status" value="1"/>
</dbReference>
<dbReference type="InterPro" id="IPR050921">
    <property type="entry name" value="T4SS_GSP_E_ATPase"/>
</dbReference>
<feature type="domain" description="Bacterial type II secretion system protein E" evidence="2">
    <location>
        <begin position="27"/>
        <end position="301"/>
    </location>
</feature>
<organism evidence="3 4">
    <name type="scientific">Piscirickettsia litoralis</name>
    <dbReference type="NCBI Taxonomy" id="1891921"/>
    <lineage>
        <taxon>Bacteria</taxon>
        <taxon>Pseudomonadati</taxon>
        <taxon>Pseudomonadota</taxon>
        <taxon>Gammaproteobacteria</taxon>
        <taxon>Thiotrichales</taxon>
        <taxon>Piscirickettsiaceae</taxon>
        <taxon>Piscirickettsia</taxon>
    </lineage>
</organism>
<evidence type="ECO:0000256" key="1">
    <source>
        <dbReference type="ARBA" id="ARBA00006611"/>
    </source>
</evidence>
<comment type="similarity">
    <text evidence="1">Belongs to the GSP E family.</text>
</comment>
<dbReference type="PANTHER" id="PTHR30486:SF6">
    <property type="entry name" value="TYPE IV PILUS RETRACTATION ATPASE PILT"/>
    <property type="match status" value="1"/>
</dbReference>
<dbReference type="Pfam" id="PF00437">
    <property type="entry name" value="T2SSE"/>
    <property type="match status" value="1"/>
</dbReference>
<keyword evidence="4" id="KW-1185">Reference proteome</keyword>
<evidence type="ECO:0000259" key="2">
    <source>
        <dbReference type="Pfam" id="PF00437"/>
    </source>
</evidence>
<evidence type="ECO:0000313" key="3">
    <source>
        <dbReference type="EMBL" id="ODN44009.1"/>
    </source>
</evidence>
<gene>
    <name evidence="3" type="ORF">BGC07_05365</name>
</gene>
<proteinExistence type="inferred from homology"/>
<name>A0ABX3ACV0_9GAMM</name>
<evidence type="ECO:0000313" key="4">
    <source>
        <dbReference type="Proteomes" id="UP000094329"/>
    </source>
</evidence>
<dbReference type="EMBL" id="MDTU01000001">
    <property type="protein sequence ID" value="ODN44009.1"/>
    <property type="molecule type" value="Genomic_DNA"/>
</dbReference>
<protein>
    <submittedName>
        <fullName evidence="3">ATPase</fullName>
    </submittedName>
</protein>
<dbReference type="Gene3D" id="3.30.450.90">
    <property type="match status" value="1"/>
</dbReference>
<accession>A0ABX3ACV0</accession>
<reference evidence="3 4" key="1">
    <citation type="submission" date="2016-08" db="EMBL/GenBank/DDBJ databases">
        <title>Draft genome sequence of Candidatus Piscirickettsia litoralis, from seawater.</title>
        <authorList>
            <person name="Wan X."/>
            <person name="Lee A.J."/>
            <person name="Hou S."/>
            <person name="Donachie S.P."/>
        </authorList>
    </citation>
    <scope>NUCLEOTIDE SEQUENCE [LARGE SCALE GENOMIC DNA]</scope>
    <source>
        <strain evidence="3 4">Y2</strain>
    </source>
</reference>
<dbReference type="InterPro" id="IPR001482">
    <property type="entry name" value="T2SS/T4SS_dom"/>
</dbReference>